<protein>
    <submittedName>
        <fullName evidence="2">Uncharacterized protein</fullName>
    </submittedName>
</protein>
<sequence>MRKLFYILLNIALCILILGFVSQDPTQAAGSLYDAQNEKSSEMLVQIDGTVSQKIQEGNVYFISGDFSKAKLDQGENIPRHNMIILNVKDRRFANWQIDTDGPIHDIMVINKLLVIGGSFERVNGSIQKNLAIFDIDTQKILTDIIGADFPVYTFETYEKKGFIGGEFTHITDVDRLRIASYDSEERTIFPWNPQLNGTVFDMLVYQNRLYVVGDFTEVNGVVRKYGASFLLPGGELTKWTIDPNSPIKNISIKDGVIVLTGEGVESFSVEPDVSLVDETAISTVVLSRDEQLQDDLSIHTDELGFKIPTLGDLLTFAIRAFFVIAGLAGLFYLLLGALAWVTSGGDKDSVKAAREKIQATVIGMILIVAVLGIVWTLEQVIFNRRICLGLSCPLTLPSLIEPLSN</sequence>
<accession>A0A2M8F4T6</accession>
<feature type="transmembrane region" description="Helical" evidence="1">
    <location>
        <begin position="360"/>
        <end position="378"/>
    </location>
</feature>
<feature type="transmembrane region" description="Helical" evidence="1">
    <location>
        <begin position="317"/>
        <end position="339"/>
    </location>
</feature>
<keyword evidence="1" id="KW-0472">Membrane</keyword>
<evidence type="ECO:0000313" key="2">
    <source>
        <dbReference type="EMBL" id="PJC34316.1"/>
    </source>
</evidence>
<proteinExistence type="predicted"/>
<name>A0A2M8F4T6_9BACT</name>
<organism evidence="2 3">
    <name type="scientific">Candidatus Roizmanbacteria bacterium CG_4_9_14_0_2_um_filter_39_13</name>
    <dbReference type="NCBI Taxonomy" id="1974839"/>
    <lineage>
        <taxon>Bacteria</taxon>
        <taxon>Candidatus Roizmaniibacteriota</taxon>
    </lineage>
</organism>
<keyword evidence="1" id="KW-1133">Transmembrane helix</keyword>
<reference evidence="3" key="1">
    <citation type="submission" date="2017-09" db="EMBL/GenBank/DDBJ databases">
        <title>Depth-based differentiation of microbial function through sediment-hosted aquifers and enrichment of novel symbionts in the deep terrestrial subsurface.</title>
        <authorList>
            <person name="Probst A.J."/>
            <person name="Ladd B."/>
            <person name="Jarett J.K."/>
            <person name="Geller-Mcgrath D.E."/>
            <person name="Sieber C.M.K."/>
            <person name="Emerson J.B."/>
            <person name="Anantharaman K."/>
            <person name="Thomas B.C."/>
            <person name="Malmstrom R."/>
            <person name="Stieglmeier M."/>
            <person name="Klingl A."/>
            <person name="Woyke T."/>
            <person name="Ryan C.M."/>
            <person name="Banfield J.F."/>
        </authorList>
    </citation>
    <scope>NUCLEOTIDE SEQUENCE [LARGE SCALE GENOMIC DNA]</scope>
</reference>
<dbReference type="AlphaFoldDB" id="A0A2M8F4T6"/>
<gene>
    <name evidence="2" type="ORF">CO051_00155</name>
</gene>
<evidence type="ECO:0000256" key="1">
    <source>
        <dbReference type="SAM" id="Phobius"/>
    </source>
</evidence>
<keyword evidence="1" id="KW-0812">Transmembrane</keyword>
<comment type="caution">
    <text evidence="2">The sequence shown here is derived from an EMBL/GenBank/DDBJ whole genome shotgun (WGS) entry which is preliminary data.</text>
</comment>
<dbReference type="EMBL" id="PFSC01000003">
    <property type="protein sequence ID" value="PJC34316.1"/>
    <property type="molecule type" value="Genomic_DNA"/>
</dbReference>
<evidence type="ECO:0000313" key="3">
    <source>
        <dbReference type="Proteomes" id="UP000231383"/>
    </source>
</evidence>
<dbReference type="Proteomes" id="UP000231383">
    <property type="component" value="Unassembled WGS sequence"/>
</dbReference>